<dbReference type="EMBL" id="MN740017">
    <property type="protein sequence ID" value="QHT84361.1"/>
    <property type="molecule type" value="Genomic_DNA"/>
</dbReference>
<dbReference type="SUPFAM" id="SSF53098">
    <property type="entry name" value="Ribonuclease H-like"/>
    <property type="match status" value="1"/>
</dbReference>
<protein>
    <recommendedName>
        <fullName evidence="2">Exonuclease domain-containing protein</fullName>
    </recommendedName>
</protein>
<sequence>MPKICFLYTDTNGLHKTNDNVSTKNLYKFARLIAIHYMIGEYNGTFKNSITKDLILKPKTIYFDKVAQSFHKITMDDAENKGIDNNKAITEFKNDLTDVKIIISHSLPFHIKAIQVECFRTAIDINFGKYILIDMSSFGHSYDYPKFVDMLVKYNINKKLSQLEQYRDLFFILYNNYSKTIKSVKETKEECDFID</sequence>
<dbReference type="InterPro" id="IPR036397">
    <property type="entry name" value="RNaseH_sf"/>
</dbReference>
<name>A0A6C0HUI6_9ZZZZ</name>
<proteinExistence type="predicted"/>
<dbReference type="AlphaFoldDB" id="A0A6C0HUI6"/>
<dbReference type="Gene3D" id="3.30.420.10">
    <property type="entry name" value="Ribonuclease H-like superfamily/Ribonuclease H"/>
    <property type="match status" value="1"/>
</dbReference>
<evidence type="ECO:0000313" key="1">
    <source>
        <dbReference type="EMBL" id="QHT84361.1"/>
    </source>
</evidence>
<accession>A0A6C0HUI6</accession>
<organism evidence="1">
    <name type="scientific">viral metagenome</name>
    <dbReference type="NCBI Taxonomy" id="1070528"/>
    <lineage>
        <taxon>unclassified sequences</taxon>
        <taxon>metagenomes</taxon>
        <taxon>organismal metagenomes</taxon>
    </lineage>
</organism>
<reference evidence="1" key="1">
    <citation type="journal article" date="2020" name="Nature">
        <title>Giant virus diversity and host interactions through global metagenomics.</title>
        <authorList>
            <person name="Schulz F."/>
            <person name="Roux S."/>
            <person name="Paez-Espino D."/>
            <person name="Jungbluth S."/>
            <person name="Walsh D.A."/>
            <person name="Denef V.J."/>
            <person name="McMahon K.D."/>
            <person name="Konstantinidis K.T."/>
            <person name="Eloe-Fadrosh E.A."/>
            <person name="Kyrpides N.C."/>
            <person name="Woyke T."/>
        </authorList>
    </citation>
    <scope>NUCLEOTIDE SEQUENCE</scope>
    <source>
        <strain evidence="1">GVMAG-M-3300023184-177</strain>
    </source>
</reference>
<evidence type="ECO:0008006" key="2">
    <source>
        <dbReference type="Google" id="ProtNLM"/>
    </source>
</evidence>
<dbReference type="GO" id="GO:0003676">
    <property type="term" value="F:nucleic acid binding"/>
    <property type="evidence" value="ECO:0007669"/>
    <property type="project" value="InterPro"/>
</dbReference>
<dbReference type="InterPro" id="IPR012337">
    <property type="entry name" value="RNaseH-like_sf"/>
</dbReference>